<proteinExistence type="predicted"/>
<accession>A0ABR8D8T0</accession>
<gene>
    <name evidence="3" type="ORF">H6G83_23815</name>
</gene>
<evidence type="ECO:0000256" key="2">
    <source>
        <dbReference type="SAM" id="SignalP"/>
    </source>
</evidence>
<name>A0ABR8D8T0_9NOST</name>
<sequence>MKARIIPVLAITLSIASVASPVRAQTPAQPNSNTPEYQLTGDSLEGIGNRSAQNDFPQFFNTNTSINDRKNNQVESGLRLNRSISLPDTSTPVILQSAQQSETDDALQLQLDLENR</sequence>
<dbReference type="EMBL" id="JACJSG010000037">
    <property type="protein sequence ID" value="MBD2503597.1"/>
    <property type="molecule type" value="Genomic_DNA"/>
</dbReference>
<evidence type="ECO:0000313" key="4">
    <source>
        <dbReference type="Proteomes" id="UP000661112"/>
    </source>
</evidence>
<comment type="caution">
    <text evidence="3">The sequence shown here is derived from an EMBL/GenBank/DDBJ whole genome shotgun (WGS) entry which is preliminary data.</text>
</comment>
<organism evidence="3 4">
    <name type="scientific">Anabaena azotica FACHB-119</name>
    <dbReference type="NCBI Taxonomy" id="947527"/>
    <lineage>
        <taxon>Bacteria</taxon>
        <taxon>Bacillati</taxon>
        <taxon>Cyanobacteriota</taxon>
        <taxon>Cyanophyceae</taxon>
        <taxon>Nostocales</taxon>
        <taxon>Nostocaceae</taxon>
        <taxon>Anabaena</taxon>
        <taxon>Anabaena azotica</taxon>
    </lineage>
</organism>
<feature type="compositionally biased region" description="Polar residues" evidence="1">
    <location>
        <begin position="26"/>
        <end position="41"/>
    </location>
</feature>
<evidence type="ECO:0000256" key="1">
    <source>
        <dbReference type="SAM" id="MobiDB-lite"/>
    </source>
</evidence>
<keyword evidence="4" id="KW-1185">Reference proteome</keyword>
<evidence type="ECO:0000313" key="3">
    <source>
        <dbReference type="EMBL" id="MBD2503597.1"/>
    </source>
</evidence>
<feature type="region of interest" description="Disordered" evidence="1">
    <location>
        <begin position="21"/>
        <end position="72"/>
    </location>
</feature>
<feature type="signal peptide" evidence="2">
    <location>
        <begin position="1"/>
        <end position="24"/>
    </location>
</feature>
<keyword evidence="2" id="KW-0732">Signal</keyword>
<dbReference type="RefSeq" id="WP_190476496.1">
    <property type="nucleotide sequence ID" value="NZ_JACJSG010000037.1"/>
</dbReference>
<feature type="chain" id="PRO_5045326559" evidence="2">
    <location>
        <begin position="25"/>
        <end position="116"/>
    </location>
</feature>
<protein>
    <submittedName>
        <fullName evidence="3">Uncharacterized protein</fullName>
    </submittedName>
</protein>
<feature type="compositionally biased region" description="Polar residues" evidence="1">
    <location>
        <begin position="50"/>
        <end position="66"/>
    </location>
</feature>
<dbReference type="Proteomes" id="UP000661112">
    <property type="component" value="Unassembled WGS sequence"/>
</dbReference>
<reference evidence="3 4" key="1">
    <citation type="journal article" date="2020" name="ISME J.">
        <title>Comparative genomics reveals insights into cyanobacterial evolution and habitat adaptation.</title>
        <authorList>
            <person name="Chen M.Y."/>
            <person name="Teng W.K."/>
            <person name="Zhao L."/>
            <person name="Hu C.X."/>
            <person name="Zhou Y.K."/>
            <person name="Han B.P."/>
            <person name="Song L.R."/>
            <person name="Shu W.S."/>
        </authorList>
    </citation>
    <scope>NUCLEOTIDE SEQUENCE [LARGE SCALE GENOMIC DNA]</scope>
    <source>
        <strain evidence="3 4">FACHB-119</strain>
    </source>
</reference>